<dbReference type="NCBIfam" id="TIGR00254">
    <property type="entry name" value="GGDEF"/>
    <property type="match status" value="1"/>
</dbReference>
<protein>
    <recommendedName>
        <fullName evidence="1">diguanylate cyclase</fullName>
        <ecNumber evidence="1">2.7.7.65</ecNumber>
    </recommendedName>
</protein>
<dbReference type="EMBL" id="PZZN01000003">
    <property type="protein sequence ID" value="PTM44745.1"/>
    <property type="molecule type" value="Genomic_DNA"/>
</dbReference>
<feature type="domain" description="GGDEF" evidence="4">
    <location>
        <begin position="198"/>
        <end position="320"/>
    </location>
</feature>
<dbReference type="AlphaFoldDB" id="A0A2T4YMV6"/>
<feature type="transmembrane region" description="Helical" evidence="3">
    <location>
        <begin position="59"/>
        <end position="81"/>
    </location>
</feature>
<evidence type="ECO:0000259" key="4">
    <source>
        <dbReference type="PROSITE" id="PS50887"/>
    </source>
</evidence>
<gene>
    <name evidence="5" type="ORF">C8J24_2955</name>
</gene>
<dbReference type="GO" id="GO:0005886">
    <property type="term" value="C:plasma membrane"/>
    <property type="evidence" value="ECO:0007669"/>
    <property type="project" value="TreeGrafter"/>
</dbReference>
<sequence length="320" mass="34587">MTDRATGAERKIPADMGARTARRKAARFDSFPLKARRSAETTLLESVMRKSARLSPMSALAWIAPIWASLFVLDAVTGPLYSLNSAYLVPLCLTTWCFGRIAGLIAGTSAIVTTLHLSGFADQLSARATSITAAAAVWNASMLVLGVIFIILLVSAFRRAFDHESRNALMDPLTGLGNRRSFQREGKRQESSAARDRRILLCGVIDLDGFKAVNDQYGHAAGDEVLRIVAHALSASVRPYDITARLGGDEFAFCLTVRDEAAGERKSSSIHQALIAALETSQWRATCSLGAATGSDFEQAIRIADKIMYEAKSIKKSTAT</sequence>
<dbReference type="Gene3D" id="3.30.70.270">
    <property type="match status" value="1"/>
</dbReference>
<evidence type="ECO:0000313" key="6">
    <source>
        <dbReference type="Proteomes" id="UP000240996"/>
    </source>
</evidence>
<evidence type="ECO:0000256" key="3">
    <source>
        <dbReference type="SAM" id="Phobius"/>
    </source>
</evidence>
<keyword evidence="3" id="KW-0472">Membrane</keyword>
<dbReference type="Proteomes" id="UP000240996">
    <property type="component" value="Unassembled WGS sequence"/>
</dbReference>
<dbReference type="InterPro" id="IPR050469">
    <property type="entry name" value="Diguanylate_Cyclase"/>
</dbReference>
<keyword evidence="6" id="KW-1185">Reference proteome</keyword>
<dbReference type="EC" id="2.7.7.65" evidence="1"/>
<keyword evidence="3" id="KW-1133">Transmembrane helix</keyword>
<dbReference type="SMART" id="SM00267">
    <property type="entry name" value="GGDEF"/>
    <property type="match status" value="1"/>
</dbReference>
<evidence type="ECO:0000256" key="2">
    <source>
        <dbReference type="ARBA" id="ARBA00034247"/>
    </source>
</evidence>
<dbReference type="Pfam" id="PF00990">
    <property type="entry name" value="GGDEF"/>
    <property type="match status" value="1"/>
</dbReference>
<name>A0A2T4YMV6_9SPHN</name>
<dbReference type="InterPro" id="IPR000160">
    <property type="entry name" value="GGDEF_dom"/>
</dbReference>
<dbReference type="SUPFAM" id="SSF55073">
    <property type="entry name" value="Nucleotide cyclase"/>
    <property type="match status" value="1"/>
</dbReference>
<dbReference type="CDD" id="cd01949">
    <property type="entry name" value="GGDEF"/>
    <property type="match status" value="1"/>
</dbReference>
<organism evidence="5 6">
    <name type="scientific">Sphingomonas aerolata</name>
    <dbReference type="NCBI Taxonomy" id="185951"/>
    <lineage>
        <taxon>Bacteria</taxon>
        <taxon>Pseudomonadati</taxon>
        <taxon>Pseudomonadota</taxon>
        <taxon>Alphaproteobacteria</taxon>
        <taxon>Sphingomonadales</taxon>
        <taxon>Sphingomonadaceae</taxon>
        <taxon>Sphingomonas</taxon>
    </lineage>
</organism>
<evidence type="ECO:0000256" key="1">
    <source>
        <dbReference type="ARBA" id="ARBA00012528"/>
    </source>
</evidence>
<proteinExistence type="predicted"/>
<dbReference type="PANTHER" id="PTHR45138:SF9">
    <property type="entry name" value="DIGUANYLATE CYCLASE DGCM-RELATED"/>
    <property type="match status" value="1"/>
</dbReference>
<dbReference type="PROSITE" id="PS50887">
    <property type="entry name" value="GGDEF"/>
    <property type="match status" value="1"/>
</dbReference>
<reference evidence="5 6" key="1">
    <citation type="submission" date="2018-04" db="EMBL/GenBank/DDBJ databases">
        <title>Genomic Encyclopedia of Type Strains, Phase III (KMG-III): the genomes of soil and plant-associated and newly described type strains.</title>
        <authorList>
            <person name="Whitman W."/>
        </authorList>
    </citation>
    <scope>NUCLEOTIDE SEQUENCE [LARGE SCALE GENOMIC DNA]</scope>
    <source>
        <strain evidence="5 6">NW12</strain>
    </source>
</reference>
<accession>A0A2T4YMV6</accession>
<dbReference type="GO" id="GO:0052621">
    <property type="term" value="F:diguanylate cyclase activity"/>
    <property type="evidence" value="ECO:0007669"/>
    <property type="project" value="UniProtKB-EC"/>
</dbReference>
<dbReference type="GO" id="GO:1902201">
    <property type="term" value="P:negative regulation of bacterial-type flagellum-dependent cell motility"/>
    <property type="evidence" value="ECO:0007669"/>
    <property type="project" value="TreeGrafter"/>
</dbReference>
<dbReference type="InterPro" id="IPR043128">
    <property type="entry name" value="Rev_trsase/Diguanyl_cyclase"/>
</dbReference>
<dbReference type="PANTHER" id="PTHR45138">
    <property type="entry name" value="REGULATORY COMPONENTS OF SENSORY TRANSDUCTION SYSTEM"/>
    <property type="match status" value="1"/>
</dbReference>
<dbReference type="InterPro" id="IPR029787">
    <property type="entry name" value="Nucleotide_cyclase"/>
</dbReference>
<comment type="catalytic activity">
    <reaction evidence="2">
        <text>2 GTP = 3',3'-c-di-GMP + 2 diphosphate</text>
        <dbReference type="Rhea" id="RHEA:24898"/>
        <dbReference type="ChEBI" id="CHEBI:33019"/>
        <dbReference type="ChEBI" id="CHEBI:37565"/>
        <dbReference type="ChEBI" id="CHEBI:58805"/>
        <dbReference type="EC" id="2.7.7.65"/>
    </reaction>
</comment>
<dbReference type="GO" id="GO:0043709">
    <property type="term" value="P:cell adhesion involved in single-species biofilm formation"/>
    <property type="evidence" value="ECO:0007669"/>
    <property type="project" value="TreeGrafter"/>
</dbReference>
<keyword evidence="3" id="KW-0812">Transmembrane</keyword>
<evidence type="ECO:0000313" key="5">
    <source>
        <dbReference type="EMBL" id="PTM44745.1"/>
    </source>
</evidence>
<comment type="caution">
    <text evidence="5">The sequence shown here is derived from an EMBL/GenBank/DDBJ whole genome shotgun (WGS) entry which is preliminary data.</text>
</comment>
<dbReference type="RefSeq" id="WP_107933506.1">
    <property type="nucleotide sequence ID" value="NZ_PZZN01000003.1"/>
</dbReference>
<feature type="transmembrane region" description="Helical" evidence="3">
    <location>
        <begin position="101"/>
        <end position="121"/>
    </location>
</feature>
<feature type="transmembrane region" description="Helical" evidence="3">
    <location>
        <begin position="133"/>
        <end position="157"/>
    </location>
</feature>